<protein>
    <submittedName>
        <fullName evidence="1">Uncharacterized protein</fullName>
    </submittedName>
</protein>
<evidence type="ECO:0000313" key="1">
    <source>
        <dbReference type="EMBL" id="AFH19732.1"/>
    </source>
</evidence>
<evidence type="ECO:0000313" key="2">
    <source>
        <dbReference type="Proteomes" id="UP000003754"/>
    </source>
</evidence>
<dbReference type="RefSeq" id="YP_007006490.1">
    <property type="nucleotide sequence ID" value="NC_019519.1"/>
</dbReference>
<organism evidence="1 2">
    <name type="scientific">Agrobacterium phage 7-7-1</name>
    <dbReference type="NCBI Taxonomy" id="1161931"/>
    <lineage>
        <taxon>Viruses</taxon>
        <taxon>Duplodnaviria</taxon>
        <taxon>Heunggongvirae</taxon>
        <taxon>Uroviricota</taxon>
        <taxon>Caudoviricetes</taxon>
        <taxon>Schmittlotzvirus</taxon>
        <taxon>Schmittlotzvirus sv771</taxon>
    </lineage>
</organism>
<proteinExistence type="predicted"/>
<gene>
    <name evidence="1" type="ORF">7-7-1_00034</name>
</gene>
<sequence>MTPDEVSKWLDDVRTSRPGILDKEIAFEIGRSDQWLADAKKTGVKMKTPVLAMRWYLHSLQKPKCAK</sequence>
<reference evidence="1 2" key="1">
    <citation type="submission" date="2011-12" db="EMBL/GenBank/DDBJ databases">
        <title>The genome sequence of the flagella-specific Agrobacterium bacteriophage 7-7-1.</title>
        <authorList>
            <person name="Schmitt R."/>
            <person name="Van den Bossche A."/>
            <person name="Lavigne R."/>
            <person name="Kropinski A.M."/>
        </authorList>
    </citation>
    <scope>NUCLEOTIDE SEQUENCE [LARGE SCALE GENOMIC DNA]</scope>
</reference>
<dbReference type="KEGG" id="vg:14011987"/>
<name>J7F9E1_9CAUD</name>
<dbReference type="Proteomes" id="UP000003754">
    <property type="component" value="Segment"/>
</dbReference>
<dbReference type="GeneID" id="14011987"/>
<dbReference type="EMBL" id="JQ312117">
    <property type="protein sequence ID" value="AFH19732.1"/>
    <property type="molecule type" value="Genomic_DNA"/>
</dbReference>
<keyword evidence="2" id="KW-1185">Reference proteome</keyword>
<accession>J7F9E1</accession>